<feature type="signal peptide" evidence="2">
    <location>
        <begin position="1"/>
        <end position="18"/>
    </location>
</feature>
<name>A0AAX2IR35_9FLAO</name>
<dbReference type="Pfam" id="PF18962">
    <property type="entry name" value="Por_Secre_tail"/>
    <property type="match status" value="1"/>
</dbReference>
<feature type="chain" id="PRO_5043668184" evidence="2">
    <location>
        <begin position="19"/>
        <end position="253"/>
    </location>
</feature>
<dbReference type="EMBL" id="FUZE01000023">
    <property type="protein sequence ID" value="SKC04407.1"/>
    <property type="molecule type" value="Genomic_DNA"/>
</dbReference>
<evidence type="ECO:0000259" key="4">
    <source>
        <dbReference type="Pfam" id="PF20009"/>
    </source>
</evidence>
<accession>A0AAX2IR35</accession>
<dbReference type="AlphaFoldDB" id="A0AAX2IR35"/>
<dbReference type="NCBIfam" id="TIGR04183">
    <property type="entry name" value="Por_Secre_tail"/>
    <property type="match status" value="1"/>
</dbReference>
<dbReference type="InterPro" id="IPR026444">
    <property type="entry name" value="Secre_tail"/>
</dbReference>
<reference evidence="6 8" key="2">
    <citation type="submission" date="2018-06" db="EMBL/GenBank/DDBJ databases">
        <authorList>
            <consortium name="Pathogen Informatics"/>
            <person name="Doyle S."/>
        </authorList>
    </citation>
    <scope>NUCLEOTIDE SEQUENCE [LARGE SCALE GENOMIC DNA]</scope>
    <source>
        <strain evidence="6 8">NCTC11212</strain>
    </source>
</reference>
<keyword evidence="7" id="KW-1185">Reference proteome</keyword>
<evidence type="ECO:0000313" key="5">
    <source>
        <dbReference type="EMBL" id="SKC04407.1"/>
    </source>
</evidence>
<dbReference type="RefSeq" id="WP_164463390.1">
    <property type="nucleotide sequence ID" value="NZ_CP033934.1"/>
</dbReference>
<feature type="domain" description="Secretion system C-terminal sorting" evidence="3">
    <location>
        <begin position="183"/>
        <end position="249"/>
    </location>
</feature>
<dbReference type="Proteomes" id="UP000190669">
    <property type="component" value="Unassembled WGS sequence"/>
</dbReference>
<keyword evidence="1 2" id="KW-0732">Signal</keyword>
<dbReference type="InterPro" id="IPR045474">
    <property type="entry name" value="GEVED"/>
</dbReference>
<evidence type="ECO:0000313" key="8">
    <source>
        <dbReference type="Proteomes" id="UP000251937"/>
    </source>
</evidence>
<evidence type="ECO:0000313" key="6">
    <source>
        <dbReference type="EMBL" id="SQA92660.1"/>
    </source>
</evidence>
<reference evidence="5 7" key="1">
    <citation type="submission" date="2017-02" db="EMBL/GenBank/DDBJ databases">
        <authorList>
            <person name="Varghese N."/>
            <person name="Submissions S."/>
        </authorList>
    </citation>
    <scope>NUCLEOTIDE SEQUENCE [LARGE SCALE GENOMIC DNA]</scope>
    <source>
        <strain evidence="5 7">DSM 16775</strain>
    </source>
</reference>
<comment type="caution">
    <text evidence="6">The sequence shown here is derived from an EMBL/GenBank/DDBJ whole genome shotgun (WGS) entry which is preliminary data.</text>
</comment>
<dbReference type="Proteomes" id="UP000251937">
    <property type="component" value="Unassembled WGS sequence"/>
</dbReference>
<sequence length="253" mass="27922">MKLSLTFSLLLVSLFHQAQSICTSNLGGDIDPAFITFKIESTALDHNTFSGLTAFYHEYPANGNTTAQLTAGQSYNLYTSTSSEAIIGVWLDYNNNNVFEPNEFTVLVNSMNTQNITSLAIPATAPSGSIKMRIRTRAYGSTISGNNACSSFGSGETRDYTVEIINNNLSVNEMPKDMDLKYYPNPVHSDLNISSNKSITGYKVYDIAGKLLLDKDLTEEKNIKLDFLHFPAGSYLVTLTFKDGFKTLKILKK</sequence>
<proteinExistence type="predicted"/>
<evidence type="ECO:0000313" key="7">
    <source>
        <dbReference type="Proteomes" id="UP000190669"/>
    </source>
</evidence>
<evidence type="ECO:0000259" key="3">
    <source>
        <dbReference type="Pfam" id="PF18962"/>
    </source>
</evidence>
<protein>
    <submittedName>
        <fullName evidence="5 6">Por secretion system C-terminal sorting domain</fullName>
    </submittedName>
</protein>
<feature type="domain" description="GEVED" evidence="4">
    <location>
        <begin position="87"/>
        <end position="162"/>
    </location>
</feature>
<organism evidence="6 8">
    <name type="scientific">Chryseobacterium balustinum</name>
    <dbReference type="NCBI Taxonomy" id="246"/>
    <lineage>
        <taxon>Bacteria</taxon>
        <taxon>Pseudomonadati</taxon>
        <taxon>Bacteroidota</taxon>
        <taxon>Flavobacteriia</taxon>
        <taxon>Flavobacteriales</taxon>
        <taxon>Weeksellaceae</taxon>
        <taxon>Chryseobacterium group</taxon>
        <taxon>Chryseobacterium</taxon>
    </lineage>
</organism>
<gene>
    <name evidence="6" type="ORF">NCTC11212_04200</name>
    <name evidence="5" type="ORF">SAMN05421800_12338</name>
</gene>
<evidence type="ECO:0000256" key="1">
    <source>
        <dbReference type="ARBA" id="ARBA00022729"/>
    </source>
</evidence>
<evidence type="ECO:0000256" key="2">
    <source>
        <dbReference type="SAM" id="SignalP"/>
    </source>
</evidence>
<dbReference type="Pfam" id="PF20009">
    <property type="entry name" value="GEVED"/>
    <property type="match status" value="1"/>
</dbReference>
<dbReference type="EMBL" id="UAVR01000024">
    <property type="protein sequence ID" value="SQA92660.1"/>
    <property type="molecule type" value="Genomic_DNA"/>
</dbReference>